<accession>A0ABU5E4W5</accession>
<dbReference type="RefSeq" id="WP_320506316.1">
    <property type="nucleotide sequence ID" value="NZ_JAXCLW010000001.1"/>
</dbReference>
<keyword evidence="3" id="KW-1185">Reference proteome</keyword>
<dbReference type="EMBL" id="JAXCLW010000001">
    <property type="protein sequence ID" value="MDY0881243.1"/>
    <property type="molecule type" value="Genomic_DNA"/>
</dbReference>
<feature type="compositionally biased region" description="Basic and acidic residues" evidence="1">
    <location>
        <begin position="43"/>
        <end position="52"/>
    </location>
</feature>
<evidence type="ECO:0000256" key="1">
    <source>
        <dbReference type="SAM" id="MobiDB-lite"/>
    </source>
</evidence>
<organism evidence="2 3">
    <name type="scientific">Dongia soli</name>
    <dbReference type="NCBI Taxonomy" id="600628"/>
    <lineage>
        <taxon>Bacteria</taxon>
        <taxon>Pseudomonadati</taxon>
        <taxon>Pseudomonadota</taxon>
        <taxon>Alphaproteobacteria</taxon>
        <taxon>Rhodospirillales</taxon>
        <taxon>Dongiaceae</taxon>
        <taxon>Dongia</taxon>
    </lineage>
</organism>
<protein>
    <submittedName>
        <fullName evidence="2">Uncharacterized protein</fullName>
    </submittedName>
</protein>
<name>A0ABU5E4W5_9PROT</name>
<feature type="compositionally biased region" description="Polar residues" evidence="1">
    <location>
        <begin position="25"/>
        <end position="34"/>
    </location>
</feature>
<dbReference type="Proteomes" id="UP001279642">
    <property type="component" value="Unassembled WGS sequence"/>
</dbReference>
<gene>
    <name evidence="2" type="ORF">SMD27_00160</name>
</gene>
<evidence type="ECO:0000313" key="3">
    <source>
        <dbReference type="Proteomes" id="UP001279642"/>
    </source>
</evidence>
<feature type="region of interest" description="Disordered" evidence="1">
    <location>
        <begin position="165"/>
        <end position="184"/>
    </location>
</feature>
<evidence type="ECO:0000313" key="2">
    <source>
        <dbReference type="EMBL" id="MDY0881243.1"/>
    </source>
</evidence>
<sequence>MALSVVEGATAMIAGQGLFQLTTRSESCRSQTLPKSAPAATTGDHRRDRPGDEPAVMLPPGLASDSSPMRAQEDLPVYAQEPSADEDPQARGQKALRSLNDDAGTAIAQAKGLLALSNTARAKRRPGERNDDDQFFRELSRSVEAAEQEMTRAITDAGQEILARRCAGDSRNSDRHGDPDPANS</sequence>
<feature type="region of interest" description="Disordered" evidence="1">
    <location>
        <begin position="25"/>
        <end position="103"/>
    </location>
</feature>
<comment type="caution">
    <text evidence="2">The sequence shown here is derived from an EMBL/GenBank/DDBJ whole genome shotgun (WGS) entry which is preliminary data.</text>
</comment>
<reference evidence="2 3" key="1">
    <citation type="journal article" date="2016" name="Antonie Van Leeuwenhoek">
        <title>Dongia soli sp. nov., isolated from soil from Dokdo, Korea.</title>
        <authorList>
            <person name="Kim D.U."/>
            <person name="Lee H."/>
            <person name="Kim H."/>
            <person name="Kim S.G."/>
            <person name="Ka J.O."/>
        </authorList>
    </citation>
    <scope>NUCLEOTIDE SEQUENCE [LARGE SCALE GENOMIC DNA]</scope>
    <source>
        <strain evidence="2 3">D78</strain>
    </source>
</reference>
<proteinExistence type="predicted"/>